<reference evidence="9" key="1">
    <citation type="journal article" date="2020" name="Stud. Mycol.">
        <title>101 Dothideomycetes genomes: a test case for predicting lifestyles and emergence of pathogens.</title>
        <authorList>
            <person name="Haridas S."/>
            <person name="Albert R."/>
            <person name="Binder M."/>
            <person name="Bloem J."/>
            <person name="Labutti K."/>
            <person name="Salamov A."/>
            <person name="Andreopoulos B."/>
            <person name="Baker S."/>
            <person name="Barry K."/>
            <person name="Bills G."/>
            <person name="Bluhm B."/>
            <person name="Cannon C."/>
            <person name="Castanera R."/>
            <person name="Culley D."/>
            <person name="Daum C."/>
            <person name="Ezra D."/>
            <person name="Gonzalez J."/>
            <person name="Henrissat B."/>
            <person name="Kuo A."/>
            <person name="Liang C."/>
            <person name="Lipzen A."/>
            <person name="Lutzoni F."/>
            <person name="Magnuson J."/>
            <person name="Mondo S."/>
            <person name="Nolan M."/>
            <person name="Ohm R."/>
            <person name="Pangilinan J."/>
            <person name="Park H.-J."/>
            <person name="Ramirez L."/>
            <person name="Alfaro M."/>
            <person name="Sun H."/>
            <person name="Tritt A."/>
            <person name="Yoshinaga Y."/>
            <person name="Zwiers L.-H."/>
            <person name="Turgeon B."/>
            <person name="Goodwin S."/>
            <person name="Spatafora J."/>
            <person name="Crous P."/>
            <person name="Grigoriev I."/>
        </authorList>
    </citation>
    <scope>NUCLEOTIDE SEQUENCE</scope>
    <source>
        <strain evidence="9">CBS 473.64</strain>
    </source>
</reference>
<evidence type="ECO:0000313" key="10">
    <source>
        <dbReference type="Proteomes" id="UP000799753"/>
    </source>
</evidence>
<protein>
    <recommendedName>
        <fullName evidence="4">ADP-ribose 1''-phosphate phosphatase</fullName>
        <ecNumber evidence="3">3.1.3.84</ecNumber>
    </recommendedName>
</protein>
<organism evidence="9 10">
    <name type="scientific">Massarina eburnea CBS 473.64</name>
    <dbReference type="NCBI Taxonomy" id="1395130"/>
    <lineage>
        <taxon>Eukaryota</taxon>
        <taxon>Fungi</taxon>
        <taxon>Dikarya</taxon>
        <taxon>Ascomycota</taxon>
        <taxon>Pezizomycotina</taxon>
        <taxon>Dothideomycetes</taxon>
        <taxon>Pleosporomycetidae</taxon>
        <taxon>Pleosporales</taxon>
        <taxon>Massarineae</taxon>
        <taxon>Massarinaceae</taxon>
        <taxon>Massarina</taxon>
    </lineage>
</organism>
<evidence type="ECO:0000256" key="4">
    <source>
        <dbReference type="ARBA" id="ARBA00019744"/>
    </source>
</evidence>
<dbReference type="EC" id="3.1.3.84" evidence="3"/>
<accession>A0A6A6SG32</accession>
<dbReference type="SMART" id="SM00506">
    <property type="entry name" value="A1pp"/>
    <property type="match status" value="1"/>
</dbReference>
<feature type="region of interest" description="Disordered" evidence="7">
    <location>
        <begin position="1"/>
        <end position="105"/>
    </location>
</feature>
<comment type="function">
    <text evidence="1">Highly specific phosphatase involved in the metabolism of ADP-ribose 1''-phosphate (Appr1p) which is produced as a consequence of tRNA splicing.</text>
</comment>
<dbReference type="InterPro" id="IPR050892">
    <property type="entry name" value="ADP-ribose_metab_enzymes"/>
</dbReference>
<evidence type="ECO:0000256" key="1">
    <source>
        <dbReference type="ARBA" id="ARBA00002432"/>
    </source>
</evidence>
<dbReference type="GO" id="GO:0004721">
    <property type="term" value="F:phosphoprotein phosphatase activity"/>
    <property type="evidence" value="ECO:0007669"/>
    <property type="project" value="UniProtKB-KW"/>
</dbReference>
<dbReference type="OrthoDB" id="2155246at2759"/>
<feature type="domain" description="Macro" evidence="8">
    <location>
        <begin position="116"/>
        <end position="267"/>
    </location>
</feature>
<evidence type="ECO:0000256" key="6">
    <source>
        <dbReference type="ARBA" id="ARBA00034427"/>
    </source>
</evidence>
<name>A0A6A6SG32_9PLEO</name>
<evidence type="ECO:0000313" key="9">
    <source>
        <dbReference type="EMBL" id="KAF2645398.1"/>
    </source>
</evidence>
<comment type="similarity">
    <text evidence="2">Belongs to the POA1 family.</text>
</comment>
<keyword evidence="5" id="KW-0378">Hydrolase</keyword>
<dbReference type="Proteomes" id="UP000799753">
    <property type="component" value="Unassembled WGS sequence"/>
</dbReference>
<gene>
    <name evidence="9" type="ORF">P280DRAFT_465247</name>
</gene>
<evidence type="ECO:0000256" key="3">
    <source>
        <dbReference type="ARBA" id="ARBA00012983"/>
    </source>
</evidence>
<dbReference type="Gene3D" id="3.40.220.10">
    <property type="entry name" value="Leucine Aminopeptidase, subunit E, domain 1"/>
    <property type="match status" value="1"/>
</dbReference>
<dbReference type="GO" id="GO:0140291">
    <property type="term" value="P:peptidyl-glutamate ADP-deribosylation"/>
    <property type="evidence" value="ECO:0007669"/>
    <property type="project" value="TreeGrafter"/>
</dbReference>
<dbReference type="AlphaFoldDB" id="A0A6A6SG32"/>
<dbReference type="InterPro" id="IPR043472">
    <property type="entry name" value="Macro_dom-like"/>
</dbReference>
<dbReference type="Pfam" id="PF01661">
    <property type="entry name" value="Macro"/>
    <property type="match status" value="1"/>
</dbReference>
<feature type="compositionally biased region" description="Polar residues" evidence="7">
    <location>
        <begin position="35"/>
        <end position="44"/>
    </location>
</feature>
<dbReference type="EMBL" id="MU006777">
    <property type="protein sequence ID" value="KAF2645398.1"/>
    <property type="molecule type" value="Genomic_DNA"/>
</dbReference>
<evidence type="ECO:0000256" key="7">
    <source>
        <dbReference type="SAM" id="MobiDB-lite"/>
    </source>
</evidence>
<keyword evidence="5" id="KW-0904">Protein phosphatase</keyword>
<dbReference type="SUPFAM" id="SSF52949">
    <property type="entry name" value="Macro domain-like"/>
    <property type="match status" value="1"/>
</dbReference>
<dbReference type="CDD" id="cd02901">
    <property type="entry name" value="Macro_Poa1p-like"/>
    <property type="match status" value="1"/>
</dbReference>
<evidence type="ECO:0000256" key="5">
    <source>
        <dbReference type="ARBA" id="ARBA00022912"/>
    </source>
</evidence>
<evidence type="ECO:0000256" key="2">
    <source>
        <dbReference type="ARBA" id="ARBA00006575"/>
    </source>
</evidence>
<keyword evidence="10" id="KW-1185">Reference proteome</keyword>
<dbReference type="InterPro" id="IPR002589">
    <property type="entry name" value="Macro_dom"/>
</dbReference>
<sequence>MSESSHKRNASSGPVATNVPATKARKVTDYFKPTNIKNSESENPATEVARQKPTTTSDDEDDGENDKPTIALGEKATTNTEAKNKKPATSPTNKEGMPLPRVSKLKSSLLSSPTLTLSYHKGDIFSAPPQSLLIHACNTQGSWGAGIAAAFRTRYPAAYKVYRDYCLKTHNPVTKPVSTGTCLLIPPCETTNGKPKHWIGCLFTSAKYGKMKDKPDVILQNTAPAMKECLAQAKVAVKDGNGVGEVRMCRINSARFAVKWERTVEELEGIVVEDGWKDNVEVWSID</sequence>
<dbReference type="PANTHER" id="PTHR12521">
    <property type="entry name" value="PROTEIN C6ORF130"/>
    <property type="match status" value="1"/>
</dbReference>
<comment type="catalytic activity">
    <reaction evidence="6">
        <text>ADP-alpha-D-ribose 1''-phosphate + H2O = ADP-D-ribose + phosphate</text>
        <dbReference type="Rhea" id="RHEA:25029"/>
        <dbReference type="ChEBI" id="CHEBI:15377"/>
        <dbReference type="ChEBI" id="CHEBI:43474"/>
        <dbReference type="ChEBI" id="CHEBI:57967"/>
        <dbReference type="ChEBI" id="CHEBI:58753"/>
        <dbReference type="EC" id="3.1.3.84"/>
    </reaction>
</comment>
<dbReference type="PANTHER" id="PTHR12521:SF0">
    <property type="entry name" value="ADP-RIBOSE GLYCOHYDROLASE OARD1"/>
    <property type="match status" value="1"/>
</dbReference>
<proteinExistence type="inferred from homology"/>
<evidence type="ECO:0000259" key="8">
    <source>
        <dbReference type="SMART" id="SM00506"/>
    </source>
</evidence>